<evidence type="ECO:0000256" key="13">
    <source>
        <dbReference type="ARBA" id="ARBA00023237"/>
    </source>
</evidence>
<evidence type="ECO:0000256" key="7">
    <source>
        <dbReference type="ARBA" id="ARBA00022729"/>
    </source>
</evidence>
<dbReference type="InterPro" id="IPR003715">
    <property type="entry name" value="Poly_export_N"/>
</dbReference>
<evidence type="ECO:0000256" key="11">
    <source>
        <dbReference type="ARBA" id="ARBA00023136"/>
    </source>
</evidence>
<evidence type="ECO:0000256" key="10">
    <source>
        <dbReference type="ARBA" id="ARBA00023114"/>
    </source>
</evidence>
<comment type="caution">
    <text evidence="17">The sequence shown here is derived from an EMBL/GenBank/DDBJ whole genome shotgun (WGS) entry which is preliminary data.</text>
</comment>
<evidence type="ECO:0000256" key="3">
    <source>
        <dbReference type="ARBA" id="ARBA00022448"/>
    </source>
</evidence>
<dbReference type="RefSeq" id="WP_263734812.1">
    <property type="nucleotide sequence ID" value="NZ_JAOWKY010000002.1"/>
</dbReference>
<dbReference type="Pfam" id="PF02563">
    <property type="entry name" value="Poly_export"/>
    <property type="match status" value="1"/>
</dbReference>
<comment type="subcellular location">
    <subcellularLocation>
        <location evidence="1">Cell outer membrane</location>
        <topology evidence="1">Multi-pass membrane protein</topology>
    </subcellularLocation>
</comment>
<evidence type="ECO:0000259" key="16">
    <source>
        <dbReference type="Pfam" id="PF22461"/>
    </source>
</evidence>
<evidence type="ECO:0000256" key="2">
    <source>
        <dbReference type="ARBA" id="ARBA00009450"/>
    </source>
</evidence>
<proteinExistence type="inferred from homology"/>
<keyword evidence="9" id="KW-0406">Ion transport</keyword>
<keyword evidence="4" id="KW-1134">Transmembrane beta strand</keyword>
<sequence>MKRAYGLGTRSVAVLLLSVSLAGCGLPRSGPSKSEILAGSVEKLGTTYIVPVDARVARAASKSPELGFSADFVTADVVGSDVIHPGDTLSLVIWENVDDGLLASKGVNATELQELQVDDAGFIFVPYAGRIRASGNTPETLRQAITDKLKEQTPDPQVLVSRAAGDGATVSVLGNTGAQGVFPIERPTRTLSSMLARAGGIAVDPETAQITVTRRGRTGSVWLKDLYRNPRMDIALRGGDVILVEKDTRTFTALGATGGQTRVDFDSPNMTAIEAIAKVGGLNTNLADPKGVFIMRDETPEIASAVLGQAGLRETQRVAYVLDLTQPDGIFNARDFIIRDGDTIYVTEAPYVQWQKTLSVLTGTASSANAITNAAGG</sequence>
<keyword evidence="10" id="KW-0626">Porin</keyword>
<dbReference type="InterPro" id="IPR054765">
    <property type="entry name" value="SLBB_dom"/>
</dbReference>
<evidence type="ECO:0000256" key="12">
    <source>
        <dbReference type="ARBA" id="ARBA00023139"/>
    </source>
</evidence>
<dbReference type="PROSITE" id="PS51257">
    <property type="entry name" value="PROKAR_LIPOPROTEIN"/>
    <property type="match status" value="1"/>
</dbReference>
<dbReference type="Gene3D" id="3.10.560.10">
    <property type="entry name" value="Outer membrane lipoprotein wza domain like"/>
    <property type="match status" value="2"/>
</dbReference>
<dbReference type="Proteomes" id="UP001652542">
    <property type="component" value="Unassembled WGS sequence"/>
</dbReference>
<evidence type="ECO:0000256" key="8">
    <source>
        <dbReference type="ARBA" id="ARBA00023047"/>
    </source>
</evidence>
<feature type="domain" description="SLBB" evidence="16">
    <location>
        <begin position="170"/>
        <end position="244"/>
    </location>
</feature>
<dbReference type="EMBL" id="JAOWKY010000002">
    <property type="protein sequence ID" value="MCV2869161.1"/>
    <property type="molecule type" value="Genomic_DNA"/>
</dbReference>
<name>A0ABT2ZEI6_9RHOB</name>
<evidence type="ECO:0000313" key="17">
    <source>
        <dbReference type="EMBL" id="MCV2869161.1"/>
    </source>
</evidence>
<accession>A0ABT2ZEI6</accession>
<keyword evidence="18" id="KW-1185">Reference proteome</keyword>
<evidence type="ECO:0000313" key="18">
    <source>
        <dbReference type="Proteomes" id="UP001652542"/>
    </source>
</evidence>
<dbReference type="InterPro" id="IPR049712">
    <property type="entry name" value="Poly_export"/>
</dbReference>
<keyword evidence="11" id="KW-0472">Membrane</keyword>
<dbReference type="Pfam" id="PF22461">
    <property type="entry name" value="SLBB_2"/>
    <property type="match status" value="1"/>
</dbReference>
<keyword evidence="6" id="KW-0812">Transmembrane</keyword>
<gene>
    <name evidence="17" type="ORF">OEW28_11035</name>
</gene>
<keyword evidence="5" id="KW-0762">Sugar transport</keyword>
<organism evidence="17 18">
    <name type="scientific">Albidovulum marisflavi</name>
    <dbReference type="NCBI Taxonomy" id="2984159"/>
    <lineage>
        <taxon>Bacteria</taxon>
        <taxon>Pseudomonadati</taxon>
        <taxon>Pseudomonadota</taxon>
        <taxon>Alphaproteobacteria</taxon>
        <taxon>Rhodobacterales</taxon>
        <taxon>Paracoccaceae</taxon>
        <taxon>Albidovulum</taxon>
    </lineage>
</organism>
<evidence type="ECO:0000256" key="14">
    <source>
        <dbReference type="ARBA" id="ARBA00023288"/>
    </source>
</evidence>
<dbReference type="PANTHER" id="PTHR33619">
    <property type="entry name" value="POLYSACCHARIDE EXPORT PROTEIN GFCE-RELATED"/>
    <property type="match status" value="1"/>
</dbReference>
<dbReference type="Gene3D" id="3.30.1950.10">
    <property type="entry name" value="wza like domain"/>
    <property type="match status" value="1"/>
</dbReference>
<keyword evidence="13" id="KW-0998">Cell outer membrane</keyword>
<comment type="similarity">
    <text evidence="2">Belongs to the BexD/CtrA/VexA family.</text>
</comment>
<keyword evidence="14" id="KW-0449">Lipoprotein</keyword>
<evidence type="ECO:0000256" key="1">
    <source>
        <dbReference type="ARBA" id="ARBA00004571"/>
    </source>
</evidence>
<reference evidence="17 18" key="1">
    <citation type="submission" date="2022-10" db="EMBL/GenBank/DDBJ databases">
        <title>Defluviimonas sp. nov., isolated from ocean surface water.</title>
        <authorList>
            <person name="He W."/>
            <person name="Wang L."/>
            <person name="Zhang D.-F."/>
        </authorList>
    </citation>
    <scope>NUCLEOTIDE SEQUENCE [LARGE SCALE GENOMIC DNA]</scope>
    <source>
        <strain evidence="17 18">WL0002</strain>
    </source>
</reference>
<keyword evidence="8" id="KW-0625">Polysaccharide transport</keyword>
<protein>
    <submittedName>
        <fullName evidence="17">Polysaccharide biosynthesis/export family protein</fullName>
    </submittedName>
</protein>
<evidence type="ECO:0000256" key="9">
    <source>
        <dbReference type="ARBA" id="ARBA00023065"/>
    </source>
</evidence>
<keyword evidence="7" id="KW-0732">Signal</keyword>
<dbReference type="PANTHER" id="PTHR33619:SF3">
    <property type="entry name" value="POLYSACCHARIDE EXPORT PROTEIN GFCE-RELATED"/>
    <property type="match status" value="1"/>
</dbReference>
<evidence type="ECO:0000256" key="5">
    <source>
        <dbReference type="ARBA" id="ARBA00022597"/>
    </source>
</evidence>
<keyword evidence="3" id="KW-0813">Transport</keyword>
<feature type="domain" description="Polysaccharide export protein N-terminal" evidence="15">
    <location>
        <begin position="82"/>
        <end position="161"/>
    </location>
</feature>
<evidence type="ECO:0000259" key="15">
    <source>
        <dbReference type="Pfam" id="PF02563"/>
    </source>
</evidence>
<evidence type="ECO:0000256" key="4">
    <source>
        <dbReference type="ARBA" id="ARBA00022452"/>
    </source>
</evidence>
<keyword evidence="12" id="KW-0564">Palmitate</keyword>
<evidence type="ECO:0000256" key="6">
    <source>
        <dbReference type="ARBA" id="ARBA00022692"/>
    </source>
</evidence>